<accession>A0A815JT04</accession>
<comment type="caution">
    <text evidence="1">The sequence shown here is derived from an EMBL/GenBank/DDBJ whole genome shotgun (WGS) entry which is preliminary data.</text>
</comment>
<evidence type="ECO:0000313" key="2">
    <source>
        <dbReference type="Proteomes" id="UP000663852"/>
    </source>
</evidence>
<dbReference type="AlphaFoldDB" id="A0A815JT04"/>
<dbReference type="EMBL" id="CAJNOJ010000303">
    <property type="protein sequence ID" value="CAF1384076.1"/>
    <property type="molecule type" value="Genomic_DNA"/>
</dbReference>
<organism evidence="1 2">
    <name type="scientific">Adineta ricciae</name>
    <name type="common">Rotifer</name>
    <dbReference type="NCBI Taxonomy" id="249248"/>
    <lineage>
        <taxon>Eukaryota</taxon>
        <taxon>Metazoa</taxon>
        <taxon>Spiralia</taxon>
        <taxon>Gnathifera</taxon>
        <taxon>Rotifera</taxon>
        <taxon>Eurotatoria</taxon>
        <taxon>Bdelloidea</taxon>
        <taxon>Adinetida</taxon>
        <taxon>Adinetidae</taxon>
        <taxon>Adineta</taxon>
    </lineage>
</organism>
<reference evidence="1" key="1">
    <citation type="submission" date="2021-02" db="EMBL/GenBank/DDBJ databases">
        <authorList>
            <person name="Nowell W R."/>
        </authorList>
    </citation>
    <scope>NUCLEOTIDE SEQUENCE</scope>
</reference>
<dbReference type="Proteomes" id="UP000663852">
    <property type="component" value="Unassembled WGS sequence"/>
</dbReference>
<name>A0A815JT04_ADIRI</name>
<proteinExistence type="predicted"/>
<gene>
    <name evidence="1" type="ORF">EDS130_LOCUS35096</name>
</gene>
<protein>
    <submittedName>
        <fullName evidence="1">Uncharacterized protein</fullName>
    </submittedName>
</protein>
<evidence type="ECO:0000313" key="1">
    <source>
        <dbReference type="EMBL" id="CAF1384076.1"/>
    </source>
</evidence>
<sequence length="82" mass="9413">MQLLAAYRETYAYNPFLSFFHSLGMMSHYSSSDRRSVQLRQSINPARGSDGDGIALDSYGFGCHVEFRWTRNMSCTLMPYLT</sequence>